<dbReference type="SFLD" id="SFLDS00003">
    <property type="entry name" value="Haloacid_Dehalogenase"/>
    <property type="match status" value="1"/>
</dbReference>
<dbReference type="SFLD" id="SFLDG01140">
    <property type="entry name" value="C2.B:_Phosphomannomutase_and_P"/>
    <property type="match status" value="1"/>
</dbReference>
<dbReference type="Proteomes" id="UP000053523">
    <property type="component" value="Unassembled WGS sequence"/>
</dbReference>
<protein>
    <submittedName>
        <fullName evidence="1">Cof-type HAD-IIB family hydrolase</fullName>
    </submittedName>
</protein>
<dbReference type="CDD" id="cd07516">
    <property type="entry name" value="HAD_Pase"/>
    <property type="match status" value="1"/>
</dbReference>
<keyword evidence="1" id="KW-0378">Hydrolase</keyword>
<reference evidence="1 2" key="1">
    <citation type="submission" date="2017-12" db="EMBL/GenBank/DDBJ databases">
        <title>FDA dAtabase for Regulatory Grade micrObial Sequences (FDA-ARGOS): Supporting development and validation of Infectious Disease Dx tests.</title>
        <authorList>
            <person name="Hoffmann M."/>
            <person name="Allard M."/>
            <person name="Evans P."/>
            <person name="Brown E."/>
            <person name="Tallon L."/>
            <person name="Sadzewicz L."/>
            <person name="Sengamalay N."/>
            <person name="Ott S."/>
            <person name="Godinez A."/>
            <person name="Nagaraj S."/>
            <person name="Vavikolanu K."/>
            <person name="Aluvathingal J."/>
            <person name="Nadendla S."/>
            <person name="Sichtig H."/>
        </authorList>
    </citation>
    <scope>NUCLEOTIDE SEQUENCE [LARGE SCALE GENOMIC DNA]</scope>
    <source>
        <strain evidence="1 2">FDAARGOS_148</strain>
    </source>
</reference>
<dbReference type="EMBL" id="LORN02000015">
    <property type="protein sequence ID" value="PNN21259.1"/>
    <property type="molecule type" value="Genomic_DNA"/>
</dbReference>
<dbReference type="SFLD" id="SFLDG01144">
    <property type="entry name" value="C2.B.4:_PGP_Like"/>
    <property type="match status" value="1"/>
</dbReference>
<dbReference type="AlphaFoldDB" id="A0A2K0A8B5"/>
<dbReference type="InterPro" id="IPR006379">
    <property type="entry name" value="HAD-SF_hydro_IIB"/>
</dbReference>
<evidence type="ECO:0000313" key="1">
    <source>
        <dbReference type="EMBL" id="PNN21259.1"/>
    </source>
</evidence>
<dbReference type="NCBIfam" id="TIGR00099">
    <property type="entry name" value="Cof-subfamily"/>
    <property type="match status" value="1"/>
</dbReference>
<proteinExistence type="predicted"/>
<dbReference type="NCBIfam" id="TIGR01484">
    <property type="entry name" value="HAD-SF-IIB"/>
    <property type="match status" value="1"/>
</dbReference>
<organism evidence="1 2">
    <name type="scientific">Staphylococcus haemolyticus</name>
    <dbReference type="NCBI Taxonomy" id="1283"/>
    <lineage>
        <taxon>Bacteria</taxon>
        <taxon>Bacillati</taxon>
        <taxon>Bacillota</taxon>
        <taxon>Bacilli</taxon>
        <taxon>Bacillales</taxon>
        <taxon>Staphylococcaceae</taxon>
        <taxon>Staphylococcus</taxon>
    </lineage>
</organism>
<dbReference type="InterPro" id="IPR036412">
    <property type="entry name" value="HAD-like_sf"/>
</dbReference>
<gene>
    <name evidence="1" type="ORF">AL503_010965</name>
</gene>
<dbReference type="GO" id="GO:0005829">
    <property type="term" value="C:cytosol"/>
    <property type="evidence" value="ECO:0007669"/>
    <property type="project" value="TreeGrafter"/>
</dbReference>
<dbReference type="Gene3D" id="3.30.1240.10">
    <property type="match status" value="1"/>
</dbReference>
<dbReference type="RefSeq" id="WP_037551334.1">
    <property type="nucleotide sequence ID" value="NZ_CAJCGD010000002.1"/>
</dbReference>
<dbReference type="PANTHER" id="PTHR10000">
    <property type="entry name" value="PHOSPHOSERINE PHOSPHATASE"/>
    <property type="match status" value="1"/>
</dbReference>
<dbReference type="Gene3D" id="3.40.50.1000">
    <property type="entry name" value="HAD superfamily/HAD-like"/>
    <property type="match status" value="1"/>
</dbReference>
<dbReference type="PANTHER" id="PTHR10000:SF8">
    <property type="entry name" value="HAD SUPERFAMILY HYDROLASE-LIKE, TYPE 3"/>
    <property type="match status" value="1"/>
</dbReference>
<accession>A0A2K0A8B5</accession>
<sequence length="267" mass="29701">MSNYKMIVMDMDDTLINSENKVSKETKNYLIDIQNQGYKVVLASGRPTEGMLPIAKELQLDIHDSYIISYNGGKTIKVATEEVEVSQSVSKKNFDLIVDFCREHNFLILTYQDGYIIHDGDHEYRDIESKLTGLPMKRVDDIKAYINDSVPKAMGVDYATNIAKVRDDMHGSFNSEIVVTTSKPFFLEFMAKDVSKGNAIKALCEKLNVSLSEVICFGDSLNDQSMFEVVGCAIAMGNANEELKAIADKITLDNDSNGIPAALKTLL</sequence>
<evidence type="ECO:0000313" key="2">
    <source>
        <dbReference type="Proteomes" id="UP000053523"/>
    </source>
</evidence>
<name>A0A2K0A8B5_STAHA</name>
<dbReference type="InterPro" id="IPR023214">
    <property type="entry name" value="HAD_sf"/>
</dbReference>
<dbReference type="GO" id="GO:0016791">
    <property type="term" value="F:phosphatase activity"/>
    <property type="evidence" value="ECO:0007669"/>
    <property type="project" value="UniProtKB-ARBA"/>
</dbReference>
<dbReference type="Pfam" id="PF08282">
    <property type="entry name" value="Hydrolase_3"/>
    <property type="match status" value="1"/>
</dbReference>
<dbReference type="SUPFAM" id="SSF56784">
    <property type="entry name" value="HAD-like"/>
    <property type="match status" value="1"/>
</dbReference>
<dbReference type="InterPro" id="IPR000150">
    <property type="entry name" value="Cof"/>
</dbReference>
<comment type="caution">
    <text evidence="1">The sequence shown here is derived from an EMBL/GenBank/DDBJ whole genome shotgun (WGS) entry which is preliminary data.</text>
</comment>
<dbReference type="GO" id="GO:0000287">
    <property type="term" value="F:magnesium ion binding"/>
    <property type="evidence" value="ECO:0007669"/>
    <property type="project" value="TreeGrafter"/>
</dbReference>